<protein>
    <submittedName>
        <fullName evidence="4">Putative anti-sigma factor</fullName>
    </submittedName>
</protein>
<dbReference type="InterPro" id="IPR006860">
    <property type="entry name" value="FecR"/>
</dbReference>
<keyword evidence="1" id="KW-0812">Transmembrane</keyword>
<evidence type="ECO:0000259" key="2">
    <source>
        <dbReference type="Pfam" id="PF04773"/>
    </source>
</evidence>
<dbReference type="InterPro" id="IPR012373">
    <property type="entry name" value="Ferrdict_sens_TM"/>
</dbReference>
<dbReference type="PANTHER" id="PTHR30273">
    <property type="entry name" value="PERIPLASMIC SIGNAL SENSOR AND SIGMA FACTOR ACTIVATOR FECR-RELATED"/>
    <property type="match status" value="1"/>
</dbReference>
<accession>A0A0E9N0B9</accession>
<evidence type="ECO:0000313" key="4">
    <source>
        <dbReference type="EMBL" id="GAO43071.1"/>
    </source>
</evidence>
<evidence type="ECO:0000256" key="1">
    <source>
        <dbReference type="SAM" id="Phobius"/>
    </source>
</evidence>
<comment type="caution">
    <text evidence="4">The sequence shown here is derived from an EMBL/GenBank/DDBJ whole genome shotgun (WGS) entry which is preliminary data.</text>
</comment>
<keyword evidence="1" id="KW-0472">Membrane</keyword>
<dbReference type="GO" id="GO:0016989">
    <property type="term" value="F:sigma factor antagonist activity"/>
    <property type="evidence" value="ECO:0007669"/>
    <property type="project" value="TreeGrafter"/>
</dbReference>
<gene>
    <name evidence="4" type="ORF">FPE01S_02_01760</name>
</gene>
<dbReference type="Gene3D" id="2.60.120.1440">
    <property type="match status" value="1"/>
</dbReference>
<dbReference type="STRING" id="1220578.FPE01S_02_01760"/>
<sequence>MDPDQKTIQELAAKYLNGTATEAEKAQLHAWYDAVPEGDAEVVLTEEEVSVAAYGELMLAEIRDHISASQVSEGQAAEHQEAVVRRISWRRWAAAAILILAMGSGAWWFSNGKRAADMPQAARSRFGDDVTAPQVQKAILTLADGSVIQLDSTGRGTLAQQGSMQISRQDDGAIGYTSTGGQQETATGINTLYVPYGSKPLTLALSDGSRVWIDAGSTLTYPAAFTAAERRVKINGQAYFEVAHNPASPFIVEKVDLAIRVLGTHFNVNAFDDETDSRITLLEGAVNVSRGEQAIRLKPGQQASVAAKITMQEDVDLDAVMAWKNGRFELNGSTIGPIMRQVARWYDVNVEFQGALPADNFVGSISRQENVSEVLKILEHTQVVQFKIEGKKITVMKK</sequence>
<feature type="transmembrane region" description="Helical" evidence="1">
    <location>
        <begin position="92"/>
        <end position="110"/>
    </location>
</feature>
<dbReference type="PANTHER" id="PTHR30273:SF2">
    <property type="entry name" value="PROTEIN FECR"/>
    <property type="match status" value="1"/>
</dbReference>
<evidence type="ECO:0000313" key="5">
    <source>
        <dbReference type="Proteomes" id="UP000033121"/>
    </source>
</evidence>
<dbReference type="Pfam" id="PF04773">
    <property type="entry name" value="FecR"/>
    <property type="match status" value="1"/>
</dbReference>
<dbReference type="EMBL" id="BBWV01000002">
    <property type="protein sequence ID" value="GAO43071.1"/>
    <property type="molecule type" value="Genomic_DNA"/>
</dbReference>
<dbReference type="InterPro" id="IPR032508">
    <property type="entry name" value="FecR_C"/>
</dbReference>
<name>A0A0E9N0B9_9BACT</name>
<feature type="domain" description="FecR protein" evidence="2">
    <location>
        <begin position="201"/>
        <end position="287"/>
    </location>
</feature>
<proteinExistence type="predicted"/>
<dbReference type="AlphaFoldDB" id="A0A0E9N0B9"/>
<evidence type="ECO:0000259" key="3">
    <source>
        <dbReference type="Pfam" id="PF16344"/>
    </source>
</evidence>
<dbReference type="OrthoDB" id="1099576at2"/>
<dbReference type="Proteomes" id="UP000033121">
    <property type="component" value="Unassembled WGS sequence"/>
</dbReference>
<dbReference type="Pfam" id="PF16344">
    <property type="entry name" value="FecR_C"/>
    <property type="match status" value="1"/>
</dbReference>
<dbReference type="Gene3D" id="3.55.50.30">
    <property type="match status" value="1"/>
</dbReference>
<dbReference type="RefSeq" id="WP_052955707.1">
    <property type="nucleotide sequence ID" value="NZ_BBWV01000002.1"/>
</dbReference>
<reference evidence="4 5" key="1">
    <citation type="submission" date="2015-04" db="EMBL/GenBank/DDBJ databases">
        <title>Whole genome shotgun sequence of Flavihumibacter petaseus NBRC 106054.</title>
        <authorList>
            <person name="Miyazawa S."/>
            <person name="Hosoyama A."/>
            <person name="Hashimoto M."/>
            <person name="Noguchi M."/>
            <person name="Tsuchikane K."/>
            <person name="Ohji S."/>
            <person name="Yamazoe A."/>
            <person name="Ichikawa N."/>
            <person name="Kimura A."/>
            <person name="Fujita N."/>
        </authorList>
    </citation>
    <scope>NUCLEOTIDE SEQUENCE [LARGE SCALE GENOMIC DNA]</scope>
    <source>
        <strain evidence="4 5">NBRC 106054</strain>
    </source>
</reference>
<feature type="domain" description="Protein FecR C-terminal" evidence="3">
    <location>
        <begin position="328"/>
        <end position="395"/>
    </location>
</feature>
<keyword evidence="5" id="KW-1185">Reference proteome</keyword>
<keyword evidence="1" id="KW-1133">Transmembrane helix</keyword>
<organism evidence="4 5">
    <name type="scientific">Flavihumibacter petaseus NBRC 106054</name>
    <dbReference type="NCBI Taxonomy" id="1220578"/>
    <lineage>
        <taxon>Bacteria</taxon>
        <taxon>Pseudomonadati</taxon>
        <taxon>Bacteroidota</taxon>
        <taxon>Chitinophagia</taxon>
        <taxon>Chitinophagales</taxon>
        <taxon>Chitinophagaceae</taxon>
        <taxon>Flavihumibacter</taxon>
    </lineage>
</organism>